<dbReference type="SMART" id="SM00563">
    <property type="entry name" value="PlsC"/>
    <property type="match status" value="1"/>
</dbReference>
<dbReference type="CDD" id="cd05931">
    <property type="entry name" value="FAAL"/>
    <property type="match status" value="1"/>
</dbReference>
<feature type="transmembrane region" description="Helical" evidence="3">
    <location>
        <begin position="218"/>
        <end position="236"/>
    </location>
</feature>
<keyword evidence="3" id="KW-0472">Membrane</keyword>
<dbReference type="Proteomes" id="UP001481677">
    <property type="component" value="Unassembled WGS sequence"/>
</dbReference>
<name>A0ABU9QYC2_9BURK</name>
<evidence type="ECO:0000313" key="6">
    <source>
        <dbReference type="Proteomes" id="UP001481677"/>
    </source>
</evidence>
<evidence type="ECO:0000259" key="4">
    <source>
        <dbReference type="PROSITE" id="PS50075"/>
    </source>
</evidence>
<dbReference type="Pfam" id="PF01553">
    <property type="entry name" value="Acyltransferase"/>
    <property type="match status" value="1"/>
</dbReference>
<accession>A0ABU9QYC2</accession>
<keyword evidence="6" id="KW-1185">Reference proteome</keyword>
<dbReference type="InterPro" id="IPR000873">
    <property type="entry name" value="AMP-dep_synth/lig_dom"/>
</dbReference>
<comment type="similarity">
    <text evidence="1">Belongs to the ATP-dependent AMP-binding enzyme family.</text>
</comment>
<dbReference type="InterPro" id="IPR036736">
    <property type="entry name" value="ACP-like_sf"/>
</dbReference>
<keyword evidence="3" id="KW-1133">Transmembrane helix</keyword>
<gene>
    <name evidence="5" type="ORF">V4C56_08910</name>
</gene>
<dbReference type="Gene3D" id="1.10.1200.10">
    <property type="entry name" value="ACP-like"/>
    <property type="match status" value="1"/>
</dbReference>
<dbReference type="SUPFAM" id="SSF69593">
    <property type="entry name" value="Glycerol-3-phosphate (1)-acyltransferase"/>
    <property type="match status" value="1"/>
</dbReference>
<dbReference type="Gene3D" id="3.30.300.30">
    <property type="match status" value="1"/>
</dbReference>
<comment type="caution">
    <text evidence="5">The sequence shown here is derived from an EMBL/GenBank/DDBJ whole genome shotgun (WGS) entry which is preliminary data.</text>
</comment>
<dbReference type="SUPFAM" id="SSF47336">
    <property type="entry name" value="ACP-like"/>
    <property type="match status" value="1"/>
</dbReference>
<dbReference type="PROSITE" id="PS50075">
    <property type="entry name" value="CARRIER"/>
    <property type="match status" value="1"/>
</dbReference>
<dbReference type="RefSeq" id="WP_240057295.1">
    <property type="nucleotide sequence ID" value="NZ_JAZHFZ010000013.1"/>
</dbReference>
<dbReference type="EMBL" id="JAZHGA010000005">
    <property type="protein sequence ID" value="MEM5339747.1"/>
    <property type="molecule type" value="Genomic_DNA"/>
</dbReference>
<dbReference type="InterPro" id="IPR009081">
    <property type="entry name" value="PP-bd_ACP"/>
</dbReference>
<dbReference type="InterPro" id="IPR020845">
    <property type="entry name" value="AMP-binding_CS"/>
</dbReference>
<dbReference type="InterPro" id="IPR002123">
    <property type="entry name" value="Plipid/glycerol_acylTrfase"/>
</dbReference>
<dbReference type="InterPro" id="IPR042099">
    <property type="entry name" value="ANL_N_sf"/>
</dbReference>
<keyword evidence="2" id="KW-0436">Ligase</keyword>
<organism evidence="5 6">
    <name type="scientific">Paraburkholderia azotifigens</name>
    <dbReference type="NCBI Taxonomy" id="2057004"/>
    <lineage>
        <taxon>Bacteria</taxon>
        <taxon>Pseudomonadati</taxon>
        <taxon>Pseudomonadota</taxon>
        <taxon>Betaproteobacteria</taxon>
        <taxon>Burkholderiales</taxon>
        <taxon>Burkholderiaceae</taxon>
        <taxon>Paraburkholderia</taxon>
    </lineage>
</organism>
<feature type="domain" description="Carrier" evidence="4">
    <location>
        <begin position="41"/>
        <end position="122"/>
    </location>
</feature>
<dbReference type="InterPro" id="IPR040097">
    <property type="entry name" value="FAAL/FAAC"/>
</dbReference>
<reference evidence="5 6" key="1">
    <citation type="submission" date="2024-01" db="EMBL/GenBank/DDBJ databases">
        <title>The diversity of rhizobia nodulating Mimosa spp. in eleven states of Brazil covering several biomes is determined by host plant, location, and edaphic factors.</title>
        <authorList>
            <person name="Rouws L."/>
            <person name="Barauna A."/>
            <person name="Beukes C."/>
            <person name="De Faria S.M."/>
            <person name="Gross E."/>
            <person name="Dos Reis Junior F.B."/>
            <person name="Simon M."/>
            <person name="Maluk M."/>
            <person name="Odee D.W."/>
            <person name="Kenicer G."/>
            <person name="Young J.P.W."/>
            <person name="Reis V.M."/>
            <person name="Zilli J."/>
            <person name="James E.K."/>
        </authorList>
    </citation>
    <scope>NUCLEOTIDE SEQUENCE [LARGE SCALE GENOMIC DNA]</scope>
    <source>
        <strain evidence="5 6">JPY530</strain>
    </source>
</reference>
<dbReference type="Gene3D" id="3.40.50.12780">
    <property type="entry name" value="N-terminal domain of ligase-like"/>
    <property type="match status" value="1"/>
</dbReference>
<sequence length="979" mass="106457">MDKHETRRRETTIEFTEECNSVIPTPKRLRDMKDDAACRSSAYAQRMLEIVDAFAAEISPGGSRLPGATLDSQFERDLGLDSLARTELLTRIEKALGVRFPLDLFGQAKTPGDLLRALEGETSAWRSRSRIDTVDLSVPAGALDPPTDARTLVEALQWHALRRPERTHIVFLDEESSSHTMTYAALHEAALRVSLGLRKLGVNPGDTVALMLPTGSDYFACFAGILLIGAIVVPVYPPAQSARIDDHLARHAAILSDARARVMIVPSHAFGAGLLAKARIPTLHEIVAAPQLMGEVDTEQYVPHADDVALLQYTSGSTGTPKGVVLTHANLLANIRAMGQTARIEEHDIFASWLPLYHDMGLIGAWFGPLYFGIPLVLMSPLTFLARPARWLQTISHYHATITAAPNFAYERCTRRIEDADLEAVDLTSLRLAFCGAEPVSASTMRAFAARFASHGFRQTALTPVYGLAENTLGLAFSEPGRGVRTDCISRVRLADSQRAAQAESPDDVLELVSSGRALPGNQIRIVDAGRNEVPERAVGRIEFRSPSATRGYFQNPALTAQLIHDNWLDTGDLGYIADEELFITGRVKDLVIRAGRHFFPYELEAAVGRLPGVRAGCVAVCGTPDIETGTDRLLVIAETRATATATLATIRTGINEASVALLGAPPEEVALVPPHSILKTSSGKIRHAATLDLYLRSRGHLLPRPPWRQWLDIGANTILPIARRLRTAGGRFAYGAWCWISILLVAIPAWLMTVWHPDAKRNWRIASRAARLALRLAGIRVTVRGVDLIDSAQPAIFVANHASYLDGLVLLAALPIPLGVVAKRELTSAPLLGRFLRAIGVRFVERADYRRMADDERELVKQAMAGTSLLFFPEATFVRSAGLRQFRLGAFVTACVSHRPMIPVAIAGTRVVLPDGQWLPMRAGITITVLPALAPSGEDMKAAADLRDAARAAIAACCGERALSEISPLEIPAHHDAI</sequence>
<dbReference type="Pfam" id="PF00501">
    <property type="entry name" value="AMP-binding"/>
    <property type="match status" value="1"/>
</dbReference>
<dbReference type="SUPFAM" id="SSF56801">
    <property type="entry name" value="Acetyl-CoA synthetase-like"/>
    <property type="match status" value="1"/>
</dbReference>
<dbReference type="PANTHER" id="PTHR22754:SF32">
    <property type="entry name" value="DISCO-INTERACTING PROTEIN 2"/>
    <property type="match status" value="1"/>
</dbReference>
<protein>
    <submittedName>
        <fullName evidence="5">AMP-binding protein</fullName>
    </submittedName>
</protein>
<dbReference type="PANTHER" id="PTHR22754">
    <property type="entry name" value="DISCO-INTERACTING PROTEIN 2 DIP2 -RELATED"/>
    <property type="match status" value="1"/>
</dbReference>
<evidence type="ECO:0000256" key="3">
    <source>
        <dbReference type="SAM" id="Phobius"/>
    </source>
</evidence>
<feature type="transmembrane region" description="Helical" evidence="3">
    <location>
        <begin position="363"/>
        <end position="386"/>
    </location>
</feature>
<evidence type="ECO:0000313" key="5">
    <source>
        <dbReference type="EMBL" id="MEM5339747.1"/>
    </source>
</evidence>
<evidence type="ECO:0000256" key="2">
    <source>
        <dbReference type="ARBA" id="ARBA00022598"/>
    </source>
</evidence>
<feature type="transmembrane region" description="Helical" evidence="3">
    <location>
        <begin position="733"/>
        <end position="756"/>
    </location>
</feature>
<dbReference type="Pfam" id="PF00550">
    <property type="entry name" value="PP-binding"/>
    <property type="match status" value="1"/>
</dbReference>
<keyword evidence="3" id="KW-0812">Transmembrane</keyword>
<dbReference type="CDD" id="cd07989">
    <property type="entry name" value="LPLAT_AGPAT-like"/>
    <property type="match status" value="1"/>
</dbReference>
<dbReference type="InterPro" id="IPR045851">
    <property type="entry name" value="AMP-bd_C_sf"/>
</dbReference>
<evidence type="ECO:0000256" key="1">
    <source>
        <dbReference type="ARBA" id="ARBA00006432"/>
    </source>
</evidence>
<dbReference type="PROSITE" id="PS00455">
    <property type="entry name" value="AMP_BINDING"/>
    <property type="match status" value="1"/>
</dbReference>
<proteinExistence type="inferred from homology"/>